<comment type="similarity">
    <text evidence="1">Belongs to the helicase family. UvrD subfamily.</text>
</comment>
<dbReference type="GO" id="GO:0033202">
    <property type="term" value="C:DNA helicase complex"/>
    <property type="evidence" value="ECO:0007669"/>
    <property type="project" value="TreeGrafter"/>
</dbReference>
<dbReference type="Gene3D" id="3.40.50.300">
    <property type="entry name" value="P-loop containing nucleotide triphosphate hydrolases"/>
    <property type="match status" value="2"/>
</dbReference>
<dbReference type="GO" id="GO:0005829">
    <property type="term" value="C:cytosol"/>
    <property type="evidence" value="ECO:0007669"/>
    <property type="project" value="TreeGrafter"/>
</dbReference>
<dbReference type="InterPro" id="IPR027417">
    <property type="entry name" value="P-loop_NTPase"/>
</dbReference>
<dbReference type="STRING" id="1678841.TBC1_111424"/>
<dbReference type="CDD" id="cd18807">
    <property type="entry name" value="SF1_C_UvrD"/>
    <property type="match status" value="1"/>
</dbReference>
<keyword evidence="16" id="KW-1185">Reference proteome</keyword>
<keyword evidence="2 12" id="KW-0547">Nucleotide-binding</keyword>
<evidence type="ECO:0000256" key="12">
    <source>
        <dbReference type="PROSITE-ProRule" id="PRU00560"/>
    </source>
</evidence>
<dbReference type="InterPro" id="IPR014016">
    <property type="entry name" value="UvrD-like_ATP-bd"/>
</dbReference>
<dbReference type="GO" id="GO:0003677">
    <property type="term" value="F:DNA binding"/>
    <property type="evidence" value="ECO:0007669"/>
    <property type="project" value="UniProtKB-KW"/>
</dbReference>
<feature type="domain" description="UvrD-like helicase C-terminal" evidence="14">
    <location>
        <begin position="292"/>
        <end position="585"/>
    </location>
</feature>
<dbReference type="RefSeq" id="WP_082189513.1">
    <property type="nucleotide sequence ID" value="NZ_DF968182.1"/>
</dbReference>
<dbReference type="GO" id="GO:0016887">
    <property type="term" value="F:ATP hydrolysis activity"/>
    <property type="evidence" value="ECO:0007669"/>
    <property type="project" value="RHEA"/>
</dbReference>
<accession>A0A0S7BRF0</accession>
<feature type="binding site" evidence="12">
    <location>
        <begin position="27"/>
        <end position="34"/>
    </location>
    <ligand>
        <name>ATP</name>
        <dbReference type="ChEBI" id="CHEBI:30616"/>
    </ligand>
</feature>
<keyword evidence="3 12" id="KW-0378">Hydrolase</keyword>
<dbReference type="Pfam" id="PF13361">
    <property type="entry name" value="UvrD_C"/>
    <property type="match status" value="1"/>
</dbReference>
<evidence type="ECO:0000256" key="2">
    <source>
        <dbReference type="ARBA" id="ARBA00022741"/>
    </source>
</evidence>
<dbReference type="PATRIC" id="fig|1678841.3.peg.1599"/>
<comment type="catalytic activity">
    <reaction evidence="11">
        <text>ATP + H2O = ADP + phosphate + H(+)</text>
        <dbReference type="Rhea" id="RHEA:13065"/>
        <dbReference type="ChEBI" id="CHEBI:15377"/>
        <dbReference type="ChEBI" id="CHEBI:15378"/>
        <dbReference type="ChEBI" id="CHEBI:30616"/>
        <dbReference type="ChEBI" id="CHEBI:43474"/>
        <dbReference type="ChEBI" id="CHEBI:456216"/>
        <dbReference type="EC" id="5.6.2.4"/>
    </reaction>
</comment>
<evidence type="ECO:0000259" key="13">
    <source>
        <dbReference type="PROSITE" id="PS51198"/>
    </source>
</evidence>
<protein>
    <recommendedName>
        <fullName evidence="9">DNA 3'-5' helicase</fullName>
        <ecNumber evidence="9">5.6.2.4</ecNumber>
    </recommendedName>
    <alternativeName>
        <fullName evidence="10">DNA 3'-5' helicase II</fullName>
    </alternativeName>
</protein>
<evidence type="ECO:0000256" key="11">
    <source>
        <dbReference type="ARBA" id="ARBA00048988"/>
    </source>
</evidence>
<evidence type="ECO:0000313" key="16">
    <source>
        <dbReference type="Proteomes" id="UP000053091"/>
    </source>
</evidence>
<dbReference type="PROSITE" id="PS51217">
    <property type="entry name" value="UVRD_HELICASE_CTER"/>
    <property type="match status" value="1"/>
</dbReference>
<evidence type="ECO:0000256" key="4">
    <source>
        <dbReference type="ARBA" id="ARBA00022806"/>
    </source>
</evidence>
<dbReference type="PANTHER" id="PTHR11070:SF2">
    <property type="entry name" value="ATP-DEPENDENT DNA HELICASE SRS2"/>
    <property type="match status" value="1"/>
</dbReference>
<keyword evidence="4 12" id="KW-0347">Helicase</keyword>
<dbReference type="GO" id="GO:0043138">
    <property type="term" value="F:3'-5' DNA helicase activity"/>
    <property type="evidence" value="ECO:0007669"/>
    <property type="project" value="UniProtKB-EC"/>
</dbReference>
<dbReference type="EC" id="5.6.2.4" evidence="9"/>
<dbReference type="CDD" id="cd17932">
    <property type="entry name" value="DEXQc_UvrD"/>
    <property type="match status" value="1"/>
</dbReference>
<evidence type="ECO:0000313" key="15">
    <source>
        <dbReference type="EMBL" id="GAP43274.1"/>
    </source>
</evidence>
<dbReference type="Pfam" id="PF21196">
    <property type="entry name" value="PcrA_UvrD_tudor"/>
    <property type="match status" value="1"/>
</dbReference>
<dbReference type="Pfam" id="PF00580">
    <property type="entry name" value="UvrD-helicase"/>
    <property type="match status" value="1"/>
</dbReference>
<dbReference type="GO" id="GO:0000725">
    <property type="term" value="P:recombinational repair"/>
    <property type="evidence" value="ECO:0007669"/>
    <property type="project" value="TreeGrafter"/>
</dbReference>
<evidence type="ECO:0000256" key="6">
    <source>
        <dbReference type="ARBA" id="ARBA00023125"/>
    </source>
</evidence>
<reference evidence="15" key="1">
    <citation type="journal article" date="2015" name="Genome Announc.">
        <title>Draft Genome Sequence of Bacteroidales Strain TBC1, a Novel Isolate from a Methanogenic Wastewater Treatment System.</title>
        <authorList>
            <person name="Tourlousse D.M."/>
            <person name="Matsuura N."/>
            <person name="Sun L."/>
            <person name="Toyonaga M."/>
            <person name="Kuroda K."/>
            <person name="Ohashi A."/>
            <person name="Cruz R."/>
            <person name="Yamaguchi T."/>
            <person name="Sekiguchi Y."/>
        </authorList>
    </citation>
    <scope>NUCLEOTIDE SEQUENCE [LARGE SCALE GENOMIC DNA]</scope>
    <source>
        <strain evidence="15">TBC1</strain>
    </source>
</reference>
<dbReference type="SUPFAM" id="SSF52540">
    <property type="entry name" value="P-loop containing nucleoside triphosphate hydrolases"/>
    <property type="match status" value="1"/>
</dbReference>
<evidence type="ECO:0000256" key="1">
    <source>
        <dbReference type="ARBA" id="ARBA00009922"/>
    </source>
</evidence>
<dbReference type="InterPro" id="IPR000212">
    <property type="entry name" value="DNA_helicase_UvrD/REP"/>
</dbReference>
<gene>
    <name evidence="15" type="ORF">TBC1_111424</name>
</gene>
<evidence type="ECO:0000259" key="14">
    <source>
        <dbReference type="PROSITE" id="PS51217"/>
    </source>
</evidence>
<dbReference type="InterPro" id="IPR013986">
    <property type="entry name" value="DExx_box_DNA_helicase_dom_sf"/>
</dbReference>
<evidence type="ECO:0000256" key="10">
    <source>
        <dbReference type="ARBA" id="ARBA00034923"/>
    </source>
</evidence>
<keyword evidence="5 12" id="KW-0067">ATP-binding</keyword>
<dbReference type="Gene3D" id="1.10.10.160">
    <property type="match status" value="1"/>
</dbReference>
<dbReference type="AlphaFoldDB" id="A0A0S7BRF0"/>
<comment type="catalytic activity">
    <reaction evidence="8">
        <text>Couples ATP hydrolysis with the unwinding of duplex DNA by translocating in the 3'-5' direction.</text>
        <dbReference type="EC" id="5.6.2.4"/>
    </reaction>
</comment>
<evidence type="ECO:0000256" key="5">
    <source>
        <dbReference type="ARBA" id="ARBA00022840"/>
    </source>
</evidence>
<dbReference type="PROSITE" id="PS51198">
    <property type="entry name" value="UVRD_HELICASE_ATP_BIND"/>
    <property type="match status" value="1"/>
</dbReference>
<proteinExistence type="inferred from homology"/>
<feature type="domain" description="UvrD-like helicase ATP-binding" evidence="13">
    <location>
        <begin position="6"/>
        <end position="291"/>
    </location>
</feature>
<evidence type="ECO:0000256" key="8">
    <source>
        <dbReference type="ARBA" id="ARBA00034617"/>
    </source>
</evidence>
<sequence>MSQLLKELNEAQQLAVTSSDGPVMVIAGAGSGKTRVLTYRVAYLLEQGVDPFNILALTFTNKAAREMKERVIGLVGSQEARNVWMGTFHSIFARILRVEGHLLGFPSNFTIYDTDDSKSLIKTILKDLSLDPKIYVPGAVLSRISSAKSNLISAEEYKANSAIEEQDRIANRPQTGEIFLHYKTRCFKAAAMDFDDLLFNMNLLLRDFPEVLFKYQQKFRYILVDEYQDTNFAQYLIVKKLAARNENICVVGDDAQSIYGFRGANIQNILNFRKDYPDAKTFKLEQNYRSTKMIVNAANSIIAKNKDQIFKEVWTENEEGKLIRILKANSDTEEGNMVANAVFETKMNQHCQNSDFAILYRTNAQSRAIEESLRRLNIPYRIYGGLSFYKRKEIKDLLAYFRLVVNPRDDEAFNRIINYPARGIGKTTLEKIELAAGVSGKSLFEVASAATHYVKGLNSGTISKIEEFTTMIAAFHQQLQVLNAYELAIKIARNSGLLKELAADDTDEGQSRVQNTEELLNAVKDFSEKEQTLFPDEETGELSAAEVTRTLDKFMQEVALLTDADSDDKDDMNKVVLMTIHAAKGLEFPYVFIVGLEENLFPSVMSLQSRADIEEERRLFYVALTRAEKQVILSYAETRYRWGNMTMNEPSRFLDEIEESFIEKPARKISSSGLTGKSGDGLRKESVFIKKQLKKISTAEGPAVQGAETPPELIQPGVEVEHERFGKGKVLSVEGSGPNMKATVFFAAVGQKQLLLKFAKLRLVN</sequence>
<dbReference type="EMBL" id="DF968182">
    <property type="protein sequence ID" value="GAP43274.1"/>
    <property type="molecule type" value="Genomic_DNA"/>
</dbReference>
<keyword evidence="6" id="KW-0238">DNA-binding</keyword>
<name>A0A0S7BRF0_9BACT</name>
<dbReference type="InterPro" id="IPR014017">
    <property type="entry name" value="DNA_helicase_UvrD-like_C"/>
</dbReference>
<organism evidence="15">
    <name type="scientific">Lentimicrobium saccharophilum</name>
    <dbReference type="NCBI Taxonomy" id="1678841"/>
    <lineage>
        <taxon>Bacteria</taxon>
        <taxon>Pseudomonadati</taxon>
        <taxon>Bacteroidota</taxon>
        <taxon>Bacteroidia</taxon>
        <taxon>Bacteroidales</taxon>
        <taxon>Lentimicrobiaceae</taxon>
        <taxon>Lentimicrobium</taxon>
    </lineage>
</organism>
<evidence type="ECO:0000256" key="7">
    <source>
        <dbReference type="ARBA" id="ARBA00023235"/>
    </source>
</evidence>
<dbReference type="GO" id="GO:0005524">
    <property type="term" value="F:ATP binding"/>
    <property type="evidence" value="ECO:0007669"/>
    <property type="project" value="UniProtKB-UniRule"/>
</dbReference>
<keyword evidence="7" id="KW-0413">Isomerase</keyword>
<evidence type="ECO:0000256" key="3">
    <source>
        <dbReference type="ARBA" id="ARBA00022801"/>
    </source>
</evidence>
<evidence type="ECO:0000256" key="9">
    <source>
        <dbReference type="ARBA" id="ARBA00034808"/>
    </source>
</evidence>
<dbReference type="Gene3D" id="1.10.486.10">
    <property type="entry name" value="PCRA, domain 4"/>
    <property type="match status" value="1"/>
</dbReference>
<dbReference type="OrthoDB" id="9810135at2"/>
<dbReference type="PANTHER" id="PTHR11070">
    <property type="entry name" value="UVRD / RECB / PCRA DNA HELICASE FAMILY MEMBER"/>
    <property type="match status" value="1"/>
</dbReference>
<dbReference type="Proteomes" id="UP000053091">
    <property type="component" value="Unassembled WGS sequence"/>
</dbReference>